<dbReference type="EMBL" id="CP094529">
    <property type="protein sequence ID" value="UOE38425.1"/>
    <property type="molecule type" value="Genomic_DNA"/>
</dbReference>
<dbReference type="Pfam" id="PF13688">
    <property type="entry name" value="Reprolysin_5"/>
    <property type="match status" value="1"/>
</dbReference>
<evidence type="ECO:0000259" key="2">
    <source>
        <dbReference type="Pfam" id="PF18962"/>
    </source>
</evidence>
<protein>
    <submittedName>
        <fullName evidence="3">M12 family metallo-peptidase</fullName>
    </submittedName>
</protein>
<evidence type="ECO:0000256" key="1">
    <source>
        <dbReference type="ARBA" id="ARBA00022729"/>
    </source>
</evidence>
<dbReference type="InterPro" id="IPR026444">
    <property type="entry name" value="Secre_tail"/>
</dbReference>
<keyword evidence="4" id="KW-1185">Reference proteome</keyword>
<dbReference type="NCBIfam" id="TIGR04183">
    <property type="entry name" value="Por_Secre_tail"/>
    <property type="match status" value="1"/>
</dbReference>
<gene>
    <name evidence="3" type="ORF">MTP08_01210</name>
</gene>
<dbReference type="RefSeq" id="WP_243576731.1">
    <property type="nucleotide sequence ID" value="NZ_CP094529.1"/>
</dbReference>
<organism evidence="3 4">
    <name type="scientific">Chryseobacterium oryzae</name>
    <dbReference type="NCBI Taxonomy" id="2929799"/>
    <lineage>
        <taxon>Bacteria</taxon>
        <taxon>Pseudomonadati</taxon>
        <taxon>Bacteroidota</taxon>
        <taxon>Flavobacteriia</taxon>
        <taxon>Flavobacteriales</taxon>
        <taxon>Weeksellaceae</taxon>
        <taxon>Chryseobacterium group</taxon>
        <taxon>Chryseobacterium</taxon>
    </lineage>
</organism>
<feature type="domain" description="Secretion system C-terminal sorting" evidence="2">
    <location>
        <begin position="444"/>
        <end position="512"/>
    </location>
</feature>
<keyword evidence="1" id="KW-0732">Signal</keyword>
<dbReference type="Gene3D" id="3.40.390.10">
    <property type="entry name" value="Collagenase (Catalytic Domain)"/>
    <property type="match status" value="1"/>
</dbReference>
<dbReference type="InterPro" id="IPR024079">
    <property type="entry name" value="MetalloPept_cat_dom_sf"/>
</dbReference>
<dbReference type="SUPFAM" id="SSF55486">
    <property type="entry name" value="Metalloproteases ('zincins'), catalytic domain"/>
    <property type="match status" value="1"/>
</dbReference>
<reference evidence="3 4" key="1">
    <citation type="submission" date="2022-03" db="EMBL/GenBank/DDBJ databases">
        <title>Chryseobacterium sp. isolated from the Andong Sikhe.</title>
        <authorList>
            <person name="Won M."/>
            <person name="Kim S.-J."/>
            <person name="Kwon S.-W."/>
        </authorList>
    </citation>
    <scope>NUCLEOTIDE SEQUENCE [LARGE SCALE GENOMIC DNA]</scope>
    <source>
        <strain evidence="3 4">ADR-1</strain>
    </source>
</reference>
<sequence>MKNNITFLMLFCSIIMFSQNKIFQNNIGENSLNPNQKIDKKLSETYLSTKYYIQSSFDIKSDLTIILPSNREIQAEFSRSFKYSNGSESSIFTVQNEPNSELVLSKAGNAITGMYASSLGEKIIFHQLENNLFAVSKVSEASFIQKDSNGVDFVMPTSGISQKVNSNVCLDATPVCPSTTIDVLIVYTTDAKNVWGGVSQSNSFAATAITNFNIALNNSGVTNTFINLVYSGEIIYAESGDLSIDLANFRNNGDGQLDDVHTLRTTYGADLCALVTSTPTNTCGLGYLNTNPTNYSSNIAFSVSLVNCVVSNYSLSHEMGHNMGLRHDWYVDTSTTPCSNYHGYSNQTAITGGTSSTPSQRWRTIMAYNNECANSGISCTRVNKWANPAVNYNSEPTGIAVGNPNPSNEAVGFSKFACVVSQFMPTANLGTFEVGNKDVKDFSIFPNPAKDEINIWIKNDESYIFKVINVLGQTVASSNHKTINLRGLPSGEYFLNVYNDKNTFVASKKFIIK</sequence>
<dbReference type="Proteomes" id="UP000831068">
    <property type="component" value="Chromosome"/>
</dbReference>
<proteinExistence type="predicted"/>
<name>A0ABY4BPA5_9FLAO</name>
<accession>A0ABY4BPA5</accession>
<evidence type="ECO:0000313" key="4">
    <source>
        <dbReference type="Proteomes" id="UP000831068"/>
    </source>
</evidence>
<dbReference type="Pfam" id="PF18962">
    <property type="entry name" value="Por_Secre_tail"/>
    <property type="match status" value="1"/>
</dbReference>
<evidence type="ECO:0000313" key="3">
    <source>
        <dbReference type="EMBL" id="UOE38425.1"/>
    </source>
</evidence>